<sequence>MFDLINIKLRKPTYDDGNGFIAICAEKETMRYYGAAGSNITTEAQAKNQIDWCLEEFNNNGGRWIITLHDSDEYIGDIGFHNYDANSHKVEIGFRLKNKYWGQGIITKCIKHLVAHGFTNNHYNRIEALVDERNQGSKSVLIKSGFKYEGTLREYELESDGYVNLEMYSLLKREYENPTT</sequence>
<dbReference type="GO" id="GO:0016746">
    <property type="term" value="F:acyltransferase activity"/>
    <property type="evidence" value="ECO:0007669"/>
    <property type="project" value="UniProtKB-KW"/>
</dbReference>
<keyword evidence="2" id="KW-0012">Acyltransferase</keyword>
<comment type="caution">
    <text evidence="2">The sequence shown here is derived from an EMBL/GenBank/DDBJ whole genome shotgun (WGS) entry which is preliminary data.</text>
</comment>
<protein>
    <submittedName>
        <fullName evidence="2">GNAT family N-acetyltransferase</fullName>
        <ecNumber evidence="2">2.3.-.-</ecNumber>
    </submittedName>
</protein>
<feature type="domain" description="N-acetyltransferase" evidence="1">
    <location>
        <begin position="7"/>
        <end position="172"/>
    </location>
</feature>
<keyword evidence="2" id="KW-0808">Transferase</keyword>
<dbReference type="InterPro" id="IPR051531">
    <property type="entry name" value="N-acetyltransferase"/>
</dbReference>
<dbReference type="InterPro" id="IPR000182">
    <property type="entry name" value="GNAT_dom"/>
</dbReference>
<proteinExistence type="predicted"/>
<name>A0ABV8CKV5_9GAMM</name>
<evidence type="ECO:0000313" key="3">
    <source>
        <dbReference type="Proteomes" id="UP001595692"/>
    </source>
</evidence>
<dbReference type="EMBL" id="JBHSAF010000003">
    <property type="protein sequence ID" value="MFC3912850.1"/>
    <property type="molecule type" value="Genomic_DNA"/>
</dbReference>
<dbReference type="Gene3D" id="3.40.630.30">
    <property type="match status" value="1"/>
</dbReference>
<dbReference type="SUPFAM" id="SSF55729">
    <property type="entry name" value="Acyl-CoA N-acyltransferases (Nat)"/>
    <property type="match status" value="1"/>
</dbReference>
<dbReference type="Pfam" id="PF13302">
    <property type="entry name" value="Acetyltransf_3"/>
    <property type="match status" value="1"/>
</dbReference>
<accession>A0ABV8CKV5</accession>
<keyword evidence="3" id="KW-1185">Reference proteome</keyword>
<evidence type="ECO:0000313" key="2">
    <source>
        <dbReference type="EMBL" id="MFC3912850.1"/>
    </source>
</evidence>
<dbReference type="RefSeq" id="WP_377151049.1">
    <property type="nucleotide sequence ID" value="NZ_JBHSAF010000003.1"/>
</dbReference>
<dbReference type="EC" id="2.3.-.-" evidence="2"/>
<gene>
    <name evidence="2" type="ORF">ACFOSS_05140</name>
</gene>
<dbReference type="InterPro" id="IPR016181">
    <property type="entry name" value="Acyl_CoA_acyltransferase"/>
</dbReference>
<organism evidence="2 3">
    <name type="scientific">Pseudaeromonas sharmana</name>
    <dbReference type="NCBI Taxonomy" id="328412"/>
    <lineage>
        <taxon>Bacteria</taxon>
        <taxon>Pseudomonadati</taxon>
        <taxon>Pseudomonadota</taxon>
        <taxon>Gammaproteobacteria</taxon>
        <taxon>Aeromonadales</taxon>
        <taxon>Aeromonadaceae</taxon>
        <taxon>Pseudaeromonas</taxon>
    </lineage>
</organism>
<reference evidence="3" key="1">
    <citation type="journal article" date="2019" name="Int. J. Syst. Evol. Microbiol.">
        <title>The Global Catalogue of Microorganisms (GCM) 10K type strain sequencing project: providing services to taxonomists for standard genome sequencing and annotation.</title>
        <authorList>
            <consortium name="The Broad Institute Genomics Platform"/>
            <consortium name="The Broad Institute Genome Sequencing Center for Infectious Disease"/>
            <person name="Wu L."/>
            <person name="Ma J."/>
        </authorList>
    </citation>
    <scope>NUCLEOTIDE SEQUENCE [LARGE SCALE GENOMIC DNA]</scope>
    <source>
        <strain evidence="3">CCUG 54939</strain>
    </source>
</reference>
<evidence type="ECO:0000259" key="1">
    <source>
        <dbReference type="PROSITE" id="PS51186"/>
    </source>
</evidence>
<dbReference type="Proteomes" id="UP001595692">
    <property type="component" value="Unassembled WGS sequence"/>
</dbReference>
<dbReference type="PROSITE" id="PS51186">
    <property type="entry name" value="GNAT"/>
    <property type="match status" value="1"/>
</dbReference>
<dbReference type="PANTHER" id="PTHR43792">
    <property type="entry name" value="GNAT FAMILY, PUTATIVE (AFU_ORTHOLOGUE AFUA_3G00765)-RELATED-RELATED"/>
    <property type="match status" value="1"/>
</dbReference>